<feature type="region of interest" description="Disordered" evidence="1">
    <location>
        <begin position="1"/>
        <end position="94"/>
    </location>
</feature>
<feature type="compositionally biased region" description="Basic residues" evidence="1">
    <location>
        <begin position="1"/>
        <end position="14"/>
    </location>
</feature>
<accession>A0A6J4IQP6</accession>
<protein>
    <submittedName>
        <fullName evidence="2">CDP-diacylglycerol--glycerol-3-phosphate 3-phosphatidyltransferase</fullName>
        <ecNumber evidence="2">2.7.8.5</ecNumber>
    </submittedName>
</protein>
<dbReference type="GO" id="GO:0008444">
    <property type="term" value="F:CDP-diacylglycerol-glycerol-3-phosphate 3-phosphatidyltransferase activity"/>
    <property type="evidence" value="ECO:0007669"/>
    <property type="project" value="UniProtKB-EC"/>
</dbReference>
<dbReference type="EMBL" id="CADCTH010000294">
    <property type="protein sequence ID" value="CAA9256924.1"/>
    <property type="molecule type" value="Genomic_DNA"/>
</dbReference>
<feature type="compositionally biased region" description="Basic and acidic residues" evidence="1">
    <location>
        <begin position="81"/>
        <end position="94"/>
    </location>
</feature>
<name>A0A6J4IQP6_9PSEU</name>
<feature type="compositionally biased region" description="Low complexity" evidence="1">
    <location>
        <begin position="17"/>
        <end position="35"/>
    </location>
</feature>
<sequence length="94" mass="10208">DPPRARRRALAHRAQRAELPAPARGPVVPLAAAGPARRRLGAGRAHGQRDHRLARRAPRARPRPVQPSGGAARPARRPALHGRDARGVPHPRDR</sequence>
<dbReference type="AlphaFoldDB" id="A0A6J4IQP6"/>
<proteinExistence type="predicted"/>
<evidence type="ECO:0000256" key="1">
    <source>
        <dbReference type="SAM" id="MobiDB-lite"/>
    </source>
</evidence>
<feature type="non-terminal residue" evidence="2">
    <location>
        <position position="94"/>
    </location>
</feature>
<dbReference type="EC" id="2.7.8.5" evidence="2"/>
<gene>
    <name evidence="2" type="ORF">AVDCRST_MAG54-2275</name>
</gene>
<reference evidence="2" key="1">
    <citation type="submission" date="2020-02" db="EMBL/GenBank/DDBJ databases">
        <authorList>
            <person name="Meier V. D."/>
        </authorList>
    </citation>
    <scope>NUCLEOTIDE SEQUENCE</scope>
    <source>
        <strain evidence="2">AVDCRST_MAG54</strain>
    </source>
</reference>
<organism evidence="2">
    <name type="scientific">uncultured Actinomycetospora sp</name>
    <dbReference type="NCBI Taxonomy" id="1135996"/>
    <lineage>
        <taxon>Bacteria</taxon>
        <taxon>Bacillati</taxon>
        <taxon>Actinomycetota</taxon>
        <taxon>Actinomycetes</taxon>
        <taxon>Pseudonocardiales</taxon>
        <taxon>Pseudonocardiaceae</taxon>
        <taxon>Actinomycetospora</taxon>
        <taxon>environmental samples</taxon>
    </lineage>
</organism>
<evidence type="ECO:0000313" key="2">
    <source>
        <dbReference type="EMBL" id="CAA9256924.1"/>
    </source>
</evidence>
<feature type="compositionally biased region" description="Basic residues" evidence="1">
    <location>
        <begin position="52"/>
        <end position="62"/>
    </location>
</feature>
<keyword evidence="2" id="KW-0808">Transferase</keyword>
<feature type="non-terminal residue" evidence="2">
    <location>
        <position position="1"/>
    </location>
</feature>